<feature type="compositionally biased region" description="Low complexity" evidence="1">
    <location>
        <begin position="42"/>
        <end position="55"/>
    </location>
</feature>
<evidence type="ECO:0008006" key="6">
    <source>
        <dbReference type="Google" id="ProtNLM"/>
    </source>
</evidence>
<dbReference type="Proteomes" id="UP001162060">
    <property type="component" value="Unassembled WGS sequence"/>
</dbReference>
<evidence type="ECO:0000313" key="4">
    <source>
        <dbReference type="EMBL" id="CAK7902231.1"/>
    </source>
</evidence>
<keyword evidence="3" id="KW-0732">Signal</keyword>
<sequence length="202" mass="20758">MKVAIVFASTLLAVATSVQAGNVQRSPHVPPSVPDEKASVDSVTPAPAMSASTSANIPTPAPTQGATYTPRLFPNRPQPELPTGTSGGKHSTETAVGVAYATTRSSYEAEKHAGNGSATVPVLVVGCCVGVIGAVAAAMAISKRKAAVAETENEMEPEYSNAMHTPVASDKRSYSSLLESPAAVIHDVDYIGDIDDMDSHVV</sequence>
<name>A0AAV1T5I7_9STRA</name>
<proteinExistence type="predicted"/>
<feature type="chain" id="PRO_5043875236" description="Mid2 domain-containing protein" evidence="3">
    <location>
        <begin position="21"/>
        <end position="202"/>
    </location>
</feature>
<protein>
    <recommendedName>
        <fullName evidence="6">Mid2 domain-containing protein</fullName>
    </recommendedName>
</protein>
<evidence type="ECO:0000256" key="1">
    <source>
        <dbReference type="SAM" id="MobiDB-lite"/>
    </source>
</evidence>
<keyword evidence="2" id="KW-0472">Membrane</keyword>
<keyword evidence="2" id="KW-0812">Transmembrane</keyword>
<gene>
    <name evidence="4" type="ORF">PM001_LOCUS2465</name>
</gene>
<dbReference type="EMBL" id="CAKLBY020000024">
    <property type="protein sequence ID" value="CAK7902231.1"/>
    <property type="molecule type" value="Genomic_DNA"/>
</dbReference>
<keyword evidence="2" id="KW-1133">Transmembrane helix</keyword>
<organism evidence="4 5">
    <name type="scientific">Peronospora matthiolae</name>
    <dbReference type="NCBI Taxonomy" id="2874970"/>
    <lineage>
        <taxon>Eukaryota</taxon>
        <taxon>Sar</taxon>
        <taxon>Stramenopiles</taxon>
        <taxon>Oomycota</taxon>
        <taxon>Peronosporomycetes</taxon>
        <taxon>Peronosporales</taxon>
        <taxon>Peronosporaceae</taxon>
        <taxon>Peronospora</taxon>
    </lineage>
</organism>
<dbReference type="AlphaFoldDB" id="A0AAV1T5I7"/>
<feature type="transmembrane region" description="Helical" evidence="2">
    <location>
        <begin position="120"/>
        <end position="141"/>
    </location>
</feature>
<comment type="caution">
    <text evidence="4">The sequence shown here is derived from an EMBL/GenBank/DDBJ whole genome shotgun (WGS) entry which is preliminary data.</text>
</comment>
<evidence type="ECO:0000256" key="3">
    <source>
        <dbReference type="SAM" id="SignalP"/>
    </source>
</evidence>
<accession>A0AAV1T5I7</accession>
<reference evidence="4" key="1">
    <citation type="submission" date="2024-01" db="EMBL/GenBank/DDBJ databases">
        <authorList>
            <person name="Webb A."/>
        </authorList>
    </citation>
    <scope>NUCLEOTIDE SEQUENCE</scope>
    <source>
        <strain evidence="4">Pm1</strain>
    </source>
</reference>
<feature type="signal peptide" evidence="3">
    <location>
        <begin position="1"/>
        <end position="20"/>
    </location>
</feature>
<feature type="region of interest" description="Disordered" evidence="1">
    <location>
        <begin position="22"/>
        <end position="92"/>
    </location>
</feature>
<evidence type="ECO:0000256" key="2">
    <source>
        <dbReference type="SAM" id="Phobius"/>
    </source>
</evidence>
<evidence type="ECO:0000313" key="5">
    <source>
        <dbReference type="Proteomes" id="UP001162060"/>
    </source>
</evidence>